<dbReference type="RefSeq" id="WP_124327778.1">
    <property type="nucleotide sequence ID" value="NZ_BEXT01000001.1"/>
</dbReference>
<name>A0A401FTS6_9BACT</name>
<keyword evidence="1" id="KW-1133">Transmembrane helix</keyword>
<accession>A0A401FTS6</accession>
<organism evidence="2 3">
    <name type="scientific">Desulfonema ishimotonii</name>
    <dbReference type="NCBI Taxonomy" id="45657"/>
    <lineage>
        <taxon>Bacteria</taxon>
        <taxon>Pseudomonadati</taxon>
        <taxon>Thermodesulfobacteriota</taxon>
        <taxon>Desulfobacteria</taxon>
        <taxon>Desulfobacterales</taxon>
        <taxon>Desulfococcaceae</taxon>
        <taxon>Desulfonema</taxon>
    </lineage>
</organism>
<dbReference type="Proteomes" id="UP000288096">
    <property type="component" value="Unassembled WGS sequence"/>
</dbReference>
<feature type="transmembrane region" description="Helical" evidence="1">
    <location>
        <begin position="65"/>
        <end position="85"/>
    </location>
</feature>
<dbReference type="AlphaFoldDB" id="A0A401FTS6"/>
<dbReference type="OrthoDB" id="9995809at2"/>
<comment type="caution">
    <text evidence="2">The sequence shown here is derived from an EMBL/GenBank/DDBJ whole genome shotgun (WGS) entry which is preliminary data.</text>
</comment>
<proteinExistence type="predicted"/>
<evidence type="ECO:0000313" key="3">
    <source>
        <dbReference type="Proteomes" id="UP000288096"/>
    </source>
</evidence>
<sequence>MGDPVNKKMDDWIRLILLNWVMISFVMTYSIIFGTTGGVLLIVILKCLLTLPDGPDHFLTLYPLISLPSKLIIGTLIAAIFLYSFRTLRYNCQTGHYFVPASGKFIRKICGRMIGGLLVLSFLALILGLSAGLR</sequence>
<dbReference type="EMBL" id="BEXT01000001">
    <property type="protein sequence ID" value="GBC60348.1"/>
    <property type="molecule type" value="Genomic_DNA"/>
</dbReference>
<evidence type="ECO:0000256" key="1">
    <source>
        <dbReference type="SAM" id="Phobius"/>
    </source>
</evidence>
<keyword evidence="1" id="KW-0812">Transmembrane</keyword>
<gene>
    <name evidence="2" type="ORF">DENIS_1299</name>
</gene>
<keyword evidence="1" id="KW-0472">Membrane</keyword>
<evidence type="ECO:0000313" key="2">
    <source>
        <dbReference type="EMBL" id="GBC60348.1"/>
    </source>
</evidence>
<reference evidence="3" key="1">
    <citation type="submission" date="2017-11" db="EMBL/GenBank/DDBJ databases">
        <authorList>
            <person name="Watanabe M."/>
            <person name="Kojima H."/>
        </authorList>
    </citation>
    <scope>NUCLEOTIDE SEQUENCE [LARGE SCALE GENOMIC DNA]</scope>
    <source>
        <strain evidence="3">Tokyo 01</strain>
    </source>
</reference>
<keyword evidence="3" id="KW-1185">Reference proteome</keyword>
<protein>
    <submittedName>
        <fullName evidence="2">Uncharacterized protein</fullName>
    </submittedName>
</protein>
<feature type="transmembrane region" description="Helical" evidence="1">
    <location>
        <begin position="12"/>
        <end position="45"/>
    </location>
</feature>
<feature type="transmembrane region" description="Helical" evidence="1">
    <location>
        <begin position="114"/>
        <end position="133"/>
    </location>
</feature>
<reference evidence="3" key="2">
    <citation type="submission" date="2019-01" db="EMBL/GenBank/DDBJ databases">
        <title>Genome sequence of Desulfonema ishimotonii strain Tokyo 01.</title>
        <authorList>
            <person name="Fukui M."/>
        </authorList>
    </citation>
    <scope>NUCLEOTIDE SEQUENCE [LARGE SCALE GENOMIC DNA]</scope>
    <source>
        <strain evidence="3">Tokyo 01</strain>
    </source>
</reference>